<name>A0AA86PQN0_9EUKA</name>
<dbReference type="AlphaFoldDB" id="A0AA86PQN0"/>
<proteinExistence type="predicted"/>
<evidence type="ECO:0000313" key="2">
    <source>
        <dbReference type="EMBL" id="CAL6029108.1"/>
    </source>
</evidence>
<comment type="caution">
    <text evidence="1">The sequence shown here is derived from an EMBL/GenBank/DDBJ whole genome shotgun (WGS) entry which is preliminary data.</text>
</comment>
<keyword evidence="3" id="KW-1185">Reference proteome</keyword>
<evidence type="ECO:0000313" key="3">
    <source>
        <dbReference type="Proteomes" id="UP001642409"/>
    </source>
</evidence>
<protein>
    <submittedName>
        <fullName evidence="2">Hypothetical_protein</fullName>
    </submittedName>
</protein>
<sequence>MNQNFKVRQALQGNNIRQATNEFSDIGYKEKLEEISRKYHENIGNPFTKASDRQFKTKLEERVQKLQQEEKLRLDYTNTLLSQLDEQQRVEYGMFTQQEKQQILSQLHYQYQNQQKQQPQ</sequence>
<dbReference type="EMBL" id="CATOUU010000695">
    <property type="protein sequence ID" value="CAI9941628.1"/>
    <property type="molecule type" value="Genomic_DNA"/>
</dbReference>
<reference evidence="2 3" key="2">
    <citation type="submission" date="2024-07" db="EMBL/GenBank/DDBJ databases">
        <authorList>
            <person name="Akdeniz Z."/>
        </authorList>
    </citation>
    <scope>NUCLEOTIDE SEQUENCE [LARGE SCALE GENOMIC DNA]</scope>
</reference>
<gene>
    <name evidence="1" type="ORF">HINF_LOCUS29273</name>
    <name evidence="2" type="ORF">HINF_LOCUS32129</name>
</gene>
<evidence type="ECO:0000313" key="1">
    <source>
        <dbReference type="EMBL" id="CAI9941628.1"/>
    </source>
</evidence>
<reference evidence="1" key="1">
    <citation type="submission" date="2023-06" db="EMBL/GenBank/DDBJ databases">
        <authorList>
            <person name="Kurt Z."/>
        </authorList>
    </citation>
    <scope>NUCLEOTIDE SEQUENCE</scope>
</reference>
<dbReference type="EMBL" id="CAXDID020000109">
    <property type="protein sequence ID" value="CAL6029108.1"/>
    <property type="molecule type" value="Genomic_DNA"/>
</dbReference>
<dbReference type="Proteomes" id="UP001642409">
    <property type="component" value="Unassembled WGS sequence"/>
</dbReference>
<accession>A0AA86PQN0</accession>
<organism evidence="1">
    <name type="scientific">Hexamita inflata</name>
    <dbReference type="NCBI Taxonomy" id="28002"/>
    <lineage>
        <taxon>Eukaryota</taxon>
        <taxon>Metamonada</taxon>
        <taxon>Diplomonadida</taxon>
        <taxon>Hexamitidae</taxon>
        <taxon>Hexamitinae</taxon>
        <taxon>Hexamita</taxon>
    </lineage>
</organism>